<comment type="similarity">
    <text evidence="1">Belongs to the UPF0225 family.</text>
</comment>
<name>A0A1A9GJG1_9ACTN</name>
<accession>A0A1A9GJG1</accession>
<dbReference type="KEGG" id="ndk:I601_2001"/>
<dbReference type="STRING" id="1300347.I601_2001"/>
<evidence type="ECO:0000256" key="1">
    <source>
        <dbReference type="HAMAP-Rule" id="MF_00612"/>
    </source>
</evidence>
<dbReference type="AlphaFoldDB" id="A0A1A9GJG1"/>
<evidence type="ECO:0000313" key="3">
    <source>
        <dbReference type="EMBL" id="ANH38429.1"/>
    </source>
</evidence>
<reference evidence="3 4" key="1">
    <citation type="submission" date="2016-03" db="EMBL/GenBank/DDBJ databases">
        <title>Complete genome sequence of a soil Actinobacterium, Nocardioides dokdonensis FR1436.</title>
        <authorList>
            <person name="Kwon S.-K."/>
            <person name="Kim K."/>
            <person name="Kim J.F."/>
        </authorList>
    </citation>
    <scope>NUCLEOTIDE SEQUENCE [LARGE SCALE GENOMIC DNA]</scope>
    <source>
        <strain evidence="3 4">FR1436</strain>
    </source>
</reference>
<dbReference type="Gene3D" id="3.10.450.50">
    <property type="match status" value="1"/>
</dbReference>
<keyword evidence="4" id="KW-1185">Reference proteome</keyword>
<sequence length="131" mass="14542">MSLFGTRPTPGPCPCGTGAAYDACCGPLHRGARRADSAVELMRSRYSAFVVGHVDHLFRTWHPRTRPADLIENGIDPARTWTGLEVLDHGEDWVEFAAHYVDGGRPGTMRERSRFEKRAGHWVYVDGTFGG</sequence>
<evidence type="ECO:0000259" key="2">
    <source>
        <dbReference type="Pfam" id="PF17775"/>
    </source>
</evidence>
<dbReference type="PANTHER" id="PTHR33747">
    <property type="entry name" value="UPF0225 PROTEIN SCO1677"/>
    <property type="match status" value="1"/>
</dbReference>
<dbReference type="EMBL" id="CP015079">
    <property type="protein sequence ID" value="ANH38429.1"/>
    <property type="molecule type" value="Genomic_DNA"/>
</dbReference>
<dbReference type="PANTHER" id="PTHR33747:SF1">
    <property type="entry name" value="ADENYLATE CYCLASE-ASSOCIATED CAP C-TERMINAL DOMAIN-CONTAINING PROTEIN"/>
    <property type="match status" value="1"/>
</dbReference>
<evidence type="ECO:0000313" key="4">
    <source>
        <dbReference type="Proteomes" id="UP000077868"/>
    </source>
</evidence>
<dbReference type="InterPro" id="IPR048469">
    <property type="entry name" value="YchJ-like_M"/>
</dbReference>
<dbReference type="Proteomes" id="UP000077868">
    <property type="component" value="Chromosome"/>
</dbReference>
<dbReference type="PATRIC" id="fig|1300347.3.peg.2000"/>
<dbReference type="Pfam" id="PF17775">
    <property type="entry name" value="YchJ_M-like"/>
    <property type="match status" value="1"/>
</dbReference>
<dbReference type="SUPFAM" id="SSF54427">
    <property type="entry name" value="NTF2-like"/>
    <property type="match status" value="1"/>
</dbReference>
<dbReference type="InterPro" id="IPR032710">
    <property type="entry name" value="NTF2-like_dom_sf"/>
</dbReference>
<feature type="domain" description="YchJ-like middle NTF2-like" evidence="2">
    <location>
        <begin position="38"/>
        <end position="127"/>
    </location>
</feature>
<dbReference type="HAMAP" id="MF_00612">
    <property type="entry name" value="UPF0225"/>
    <property type="match status" value="1"/>
</dbReference>
<protein>
    <recommendedName>
        <fullName evidence="1">UPF0225 protein I601_2001</fullName>
    </recommendedName>
</protein>
<gene>
    <name evidence="3" type="ORF">I601_2001</name>
</gene>
<proteinExistence type="inferred from homology"/>
<dbReference type="RefSeq" id="WP_237089602.1">
    <property type="nucleotide sequence ID" value="NZ_CP015079.1"/>
</dbReference>
<dbReference type="InterPro" id="IPR023006">
    <property type="entry name" value="YchJ-like"/>
</dbReference>
<organism evidence="3 4">
    <name type="scientific">Nocardioides dokdonensis FR1436</name>
    <dbReference type="NCBI Taxonomy" id="1300347"/>
    <lineage>
        <taxon>Bacteria</taxon>
        <taxon>Bacillati</taxon>
        <taxon>Actinomycetota</taxon>
        <taxon>Actinomycetes</taxon>
        <taxon>Propionibacteriales</taxon>
        <taxon>Nocardioidaceae</taxon>
        <taxon>Nocardioides</taxon>
    </lineage>
</organism>